<organism evidence="2">
    <name type="scientific">bioreactor metagenome</name>
    <dbReference type="NCBI Taxonomy" id="1076179"/>
    <lineage>
        <taxon>unclassified sequences</taxon>
        <taxon>metagenomes</taxon>
        <taxon>ecological metagenomes</taxon>
    </lineage>
</organism>
<feature type="compositionally biased region" description="Basic and acidic residues" evidence="1">
    <location>
        <begin position="14"/>
        <end position="37"/>
    </location>
</feature>
<proteinExistence type="predicted"/>
<reference evidence="2" key="1">
    <citation type="submission" date="2019-08" db="EMBL/GenBank/DDBJ databases">
        <authorList>
            <person name="Kucharzyk K."/>
            <person name="Murdoch R.W."/>
            <person name="Higgins S."/>
            <person name="Loffler F."/>
        </authorList>
    </citation>
    <scope>NUCLEOTIDE SEQUENCE</scope>
</reference>
<dbReference type="EMBL" id="VSSQ01007953">
    <property type="protein sequence ID" value="MPM37463.1"/>
    <property type="molecule type" value="Genomic_DNA"/>
</dbReference>
<protein>
    <submittedName>
        <fullName evidence="2">Uncharacterized protein</fullName>
    </submittedName>
</protein>
<feature type="region of interest" description="Disordered" evidence="1">
    <location>
        <begin position="1"/>
        <end position="88"/>
    </location>
</feature>
<evidence type="ECO:0000256" key="1">
    <source>
        <dbReference type="SAM" id="MobiDB-lite"/>
    </source>
</evidence>
<sequence>MLPQYLGFGQAAEKAYDTPDDGEHDRVPEITGEKINDRPWNQDGTRAQDRNKVQNRKQQRQQNAVWLPGNKKSCQKDKEYSYRQSKLSPDIAAEGHARRLADLGEKRI</sequence>
<comment type="caution">
    <text evidence="2">The sequence shown here is derived from an EMBL/GenBank/DDBJ whole genome shotgun (WGS) entry which is preliminary data.</text>
</comment>
<evidence type="ECO:0000313" key="2">
    <source>
        <dbReference type="EMBL" id="MPM37463.1"/>
    </source>
</evidence>
<name>A0A644ZFH7_9ZZZZ</name>
<accession>A0A644ZFH7</accession>
<dbReference type="AlphaFoldDB" id="A0A644ZFH7"/>
<gene>
    <name evidence="2" type="ORF">SDC9_84080</name>
</gene>